<evidence type="ECO:0000313" key="2">
    <source>
        <dbReference type="Proteomes" id="UP000248863"/>
    </source>
</evidence>
<dbReference type="OrthoDB" id="8256444at2"/>
<sequence length="242" mass="24525">MIDASTPRRGYPLPHEQNVAFEDAKRLKTALGRIDEDMQAALDREPPAASETAAGRVRLATAAEMTAGMDAHAVPAVARVAAFVAQRIADLVGTAPAALDTIVEIAEALKDNPAVIDALQAAIATKADASAVVNKAGGQILTGGFAAVSFDAGTKSSGTFTPDVALGNIQRVANGGAHALAPPAGDCSMWLRYTNVAGAGALTTAGFSLTTGSFSTAVGARHIVYIAKIDGDSHVHIAKVAG</sequence>
<accession>A0A327KL12</accession>
<comment type="caution">
    <text evidence="1">The sequence shown here is derived from an EMBL/GenBank/DDBJ whole genome shotgun (WGS) entry which is preliminary data.</text>
</comment>
<proteinExistence type="predicted"/>
<keyword evidence="2" id="KW-1185">Reference proteome</keyword>
<dbReference type="RefSeq" id="WP_111357714.1">
    <property type="nucleotide sequence ID" value="NZ_NHSK01000202.1"/>
</dbReference>
<gene>
    <name evidence="1" type="ORF">CH338_13635</name>
</gene>
<reference evidence="1 2" key="1">
    <citation type="submission" date="2017-07" db="EMBL/GenBank/DDBJ databases">
        <title>Draft Genome Sequences of Select Purple Nonsulfur Bacteria.</title>
        <authorList>
            <person name="Lasarre B."/>
            <person name="Mckinlay J.B."/>
        </authorList>
    </citation>
    <scope>NUCLEOTIDE SEQUENCE [LARGE SCALE GENOMIC DNA]</scope>
    <source>
        <strain evidence="1 2">DSM 11907</strain>
    </source>
</reference>
<dbReference type="Proteomes" id="UP000248863">
    <property type="component" value="Unassembled WGS sequence"/>
</dbReference>
<dbReference type="AlphaFoldDB" id="A0A327KL12"/>
<name>A0A327KL12_9BRAD</name>
<protein>
    <recommendedName>
        <fullName evidence="3">Phage tail protein</fullName>
    </recommendedName>
</protein>
<evidence type="ECO:0000313" key="1">
    <source>
        <dbReference type="EMBL" id="RAI38155.1"/>
    </source>
</evidence>
<evidence type="ECO:0008006" key="3">
    <source>
        <dbReference type="Google" id="ProtNLM"/>
    </source>
</evidence>
<organism evidence="1 2">
    <name type="scientific">Rhodoplanes elegans</name>
    <dbReference type="NCBI Taxonomy" id="29408"/>
    <lineage>
        <taxon>Bacteria</taxon>
        <taxon>Pseudomonadati</taxon>
        <taxon>Pseudomonadota</taxon>
        <taxon>Alphaproteobacteria</taxon>
        <taxon>Hyphomicrobiales</taxon>
        <taxon>Nitrobacteraceae</taxon>
        <taxon>Rhodoplanes</taxon>
    </lineage>
</organism>
<dbReference type="EMBL" id="NPEU01000140">
    <property type="protein sequence ID" value="RAI38155.1"/>
    <property type="molecule type" value="Genomic_DNA"/>
</dbReference>